<proteinExistence type="predicted"/>
<reference evidence="3 4" key="1">
    <citation type="submission" date="2016-07" db="EMBL/GenBank/DDBJ databases">
        <title>Pervasive Adenine N6-methylation of Active Genes in Fungi.</title>
        <authorList>
            <consortium name="DOE Joint Genome Institute"/>
            <person name="Mondo S.J."/>
            <person name="Dannebaum R.O."/>
            <person name="Kuo R.C."/>
            <person name="Labutti K."/>
            <person name="Haridas S."/>
            <person name="Kuo A."/>
            <person name="Salamov A."/>
            <person name="Ahrendt S.R."/>
            <person name="Lipzen A."/>
            <person name="Sullivan W."/>
            <person name="Andreopoulos W.B."/>
            <person name="Clum A."/>
            <person name="Lindquist E."/>
            <person name="Daum C."/>
            <person name="Ramamoorthy G.K."/>
            <person name="Gryganskyi A."/>
            <person name="Culley D."/>
            <person name="Magnuson J.K."/>
            <person name="James T.Y."/>
            <person name="O'Malley M.A."/>
            <person name="Stajich J.E."/>
            <person name="Spatafora J.W."/>
            <person name="Visel A."/>
            <person name="Grigoriev I.V."/>
        </authorList>
    </citation>
    <scope>NUCLEOTIDE SEQUENCE [LARGE SCALE GENOMIC DNA]</scope>
    <source>
        <strain evidence="3 4">62-1032</strain>
    </source>
</reference>
<feature type="domain" description="Stc1" evidence="2">
    <location>
        <begin position="75"/>
        <end position="149"/>
    </location>
</feature>
<feature type="region of interest" description="Disordered" evidence="1">
    <location>
        <begin position="1"/>
        <end position="207"/>
    </location>
</feature>
<evidence type="ECO:0000256" key="1">
    <source>
        <dbReference type="SAM" id="MobiDB-lite"/>
    </source>
</evidence>
<sequence>MPPDRTSAPNFSYNAAADPRRRKSGSAPEQPAQPSTSTAPQPAAPTPQTSSLPARPAHSAARKGPYDRPSGLIKCQGACGQELPSHRFSTQQHRNQRKHPTGGKAMMCEDCASPQQETMSAKCEKVKPATSFSSRQRKNASKAVCSSCQAGIDRTNATKRKKGGKEYDDEDDEEDSEEEERAREQALKKGDPYKLAEEEEDPWELYH</sequence>
<feature type="compositionally biased region" description="Acidic residues" evidence="1">
    <location>
        <begin position="167"/>
        <end position="179"/>
    </location>
</feature>
<evidence type="ECO:0000313" key="3">
    <source>
        <dbReference type="EMBL" id="ORY75673.1"/>
    </source>
</evidence>
<keyword evidence="4" id="KW-1185">Reference proteome</keyword>
<dbReference type="EMBL" id="MCGR01000037">
    <property type="protein sequence ID" value="ORY75673.1"/>
    <property type="molecule type" value="Genomic_DNA"/>
</dbReference>
<accession>A0A1Y2EVQ3</accession>
<dbReference type="InParanoid" id="A0A1Y2EVQ3"/>
<comment type="caution">
    <text evidence="3">The sequence shown here is derived from an EMBL/GenBank/DDBJ whole genome shotgun (WGS) entry which is preliminary data.</text>
</comment>
<name>A0A1Y2EVQ3_9BASI</name>
<dbReference type="InterPro" id="IPR024630">
    <property type="entry name" value="Stc1"/>
</dbReference>
<dbReference type="Proteomes" id="UP000193467">
    <property type="component" value="Unassembled WGS sequence"/>
</dbReference>
<feature type="compositionally biased region" description="Low complexity" evidence="1">
    <location>
        <begin position="30"/>
        <end position="51"/>
    </location>
</feature>
<evidence type="ECO:0000259" key="2">
    <source>
        <dbReference type="Pfam" id="PF12898"/>
    </source>
</evidence>
<feature type="compositionally biased region" description="Acidic residues" evidence="1">
    <location>
        <begin position="197"/>
        <end position="207"/>
    </location>
</feature>
<dbReference type="AlphaFoldDB" id="A0A1Y2EVQ3"/>
<dbReference type="Pfam" id="PF12898">
    <property type="entry name" value="Stc1"/>
    <property type="match status" value="1"/>
</dbReference>
<organism evidence="3 4">
    <name type="scientific">Leucosporidium creatinivorum</name>
    <dbReference type="NCBI Taxonomy" id="106004"/>
    <lineage>
        <taxon>Eukaryota</taxon>
        <taxon>Fungi</taxon>
        <taxon>Dikarya</taxon>
        <taxon>Basidiomycota</taxon>
        <taxon>Pucciniomycotina</taxon>
        <taxon>Microbotryomycetes</taxon>
        <taxon>Leucosporidiales</taxon>
        <taxon>Leucosporidium</taxon>
    </lineage>
</organism>
<gene>
    <name evidence="3" type="ORF">BCR35DRAFT_333056</name>
</gene>
<evidence type="ECO:0000313" key="4">
    <source>
        <dbReference type="Proteomes" id="UP000193467"/>
    </source>
</evidence>
<feature type="compositionally biased region" description="Basic and acidic residues" evidence="1">
    <location>
        <begin position="180"/>
        <end position="196"/>
    </location>
</feature>
<protein>
    <recommendedName>
        <fullName evidence="2">Stc1 domain-containing protein</fullName>
    </recommendedName>
</protein>